<name>A0AAD5KIG9_9CRUS</name>
<evidence type="ECO:0000313" key="2">
    <source>
        <dbReference type="EMBL" id="KAI9552157.1"/>
    </source>
</evidence>
<sequence>MDATYPVKLLFQELQISGLLDVGDETDIYCLHVVFIPLLQVILNEMRVAWNCHSMQTAKGTSLNKQFIKSLFNLQQQGREFTELKQNIEMPIDFVVEDVLRENQVVYTRD</sequence>
<reference evidence="2 3" key="1">
    <citation type="submission" date="2022-05" db="EMBL/GenBank/DDBJ databases">
        <title>A multi-omics perspective on studying reproductive biology in Daphnia sinensis.</title>
        <authorList>
            <person name="Jia J."/>
        </authorList>
    </citation>
    <scope>NUCLEOTIDE SEQUENCE [LARGE SCALE GENOMIC DNA]</scope>
    <source>
        <strain evidence="2 3">WSL</strain>
    </source>
</reference>
<protein>
    <recommendedName>
        <fullName evidence="1">Integrase core domain-containing protein</fullName>
    </recommendedName>
</protein>
<proteinExistence type="predicted"/>
<dbReference type="Proteomes" id="UP000820818">
    <property type="component" value="Linkage Group LG10"/>
</dbReference>
<dbReference type="AlphaFoldDB" id="A0AAD5KIG9"/>
<evidence type="ECO:0000313" key="3">
    <source>
        <dbReference type="Proteomes" id="UP000820818"/>
    </source>
</evidence>
<keyword evidence="3" id="KW-1185">Reference proteome</keyword>
<evidence type="ECO:0000259" key="1">
    <source>
        <dbReference type="Pfam" id="PF24764"/>
    </source>
</evidence>
<organism evidence="2 3">
    <name type="scientific">Daphnia sinensis</name>
    <dbReference type="NCBI Taxonomy" id="1820382"/>
    <lineage>
        <taxon>Eukaryota</taxon>
        <taxon>Metazoa</taxon>
        <taxon>Ecdysozoa</taxon>
        <taxon>Arthropoda</taxon>
        <taxon>Crustacea</taxon>
        <taxon>Branchiopoda</taxon>
        <taxon>Diplostraca</taxon>
        <taxon>Cladocera</taxon>
        <taxon>Anomopoda</taxon>
        <taxon>Daphniidae</taxon>
        <taxon>Daphnia</taxon>
        <taxon>Daphnia similis group</taxon>
    </lineage>
</organism>
<comment type="caution">
    <text evidence="2">The sequence shown here is derived from an EMBL/GenBank/DDBJ whole genome shotgun (WGS) entry which is preliminary data.</text>
</comment>
<feature type="domain" description="Integrase core" evidence="1">
    <location>
        <begin position="8"/>
        <end position="77"/>
    </location>
</feature>
<gene>
    <name evidence="2" type="ORF">GHT06_022494</name>
</gene>
<dbReference type="EMBL" id="WJBH02000010">
    <property type="protein sequence ID" value="KAI9552157.1"/>
    <property type="molecule type" value="Genomic_DNA"/>
</dbReference>
<accession>A0AAD5KIG9</accession>
<dbReference type="InterPro" id="IPR058913">
    <property type="entry name" value="Integrase_dom_put"/>
</dbReference>
<dbReference type="Pfam" id="PF24764">
    <property type="entry name" value="rva_4"/>
    <property type="match status" value="1"/>
</dbReference>